<dbReference type="Gene3D" id="2.60.120.650">
    <property type="entry name" value="Cupin"/>
    <property type="match status" value="1"/>
</dbReference>
<feature type="region of interest" description="Disordered" evidence="15">
    <location>
        <begin position="155"/>
        <end position="207"/>
    </location>
</feature>
<evidence type="ECO:0000256" key="3">
    <source>
        <dbReference type="ARBA" id="ARBA00006801"/>
    </source>
</evidence>
<dbReference type="PANTHER" id="PTHR10694">
    <property type="entry name" value="LYSINE-SPECIFIC DEMETHYLASE"/>
    <property type="match status" value="1"/>
</dbReference>
<dbReference type="PROSITE" id="PS51543">
    <property type="entry name" value="FYRC"/>
    <property type="match status" value="1"/>
</dbReference>
<dbReference type="GO" id="GO:0051093">
    <property type="term" value="P:negative regulation of developmental process"/>
    <property type="evidence" value="ECO:0007669"/>
    <property type="project" value="UniProtKB-ARBA"/>
</dbReference>
<dbReference type="GO" id="GO:0034647">
    <property type="term" value="F:histone H3K4me/H3K4me2/H3K4me3 demethylase activity"/>
    <property type="evidence" value="ECO:0007669"/>
    <property type="project" value="TreeGrafter"/>
</dbReference>
<dbReference type="SUPFAM" id="SSF51197">
    <property type="entry name" value="Clavaminate synthase-like"/>
    <property type="match status" value="1"/>
</dbReference>
<evidence type="ECO:0000256" key="4">
    <source>
        <dbReference type="ARBA" id="ARBA00022723"/>
    </source>
</evidence>
<dbReference type="GO" id="GO:0048731">
    <property type="term" value="P:system development"/>
    <property type="evidence" value="ECO:0007669"/>
    <property type="project" value="UniProtKB-ARBA"/>
</dbReference>
<evidence type="ECO:0000256" key="7">
    <source>
        <dbReference type="ARBA" id="ARBA00023002"/>
    </source>
</evidence>
<accession>A0A5B7AGW7</accession>
<proteinExistence type="inferred from homology"/>
<organism evidence="18">
    <name type="scientific">Davidia involucrata</name>
    <name type="common">Dove tree</name>
    <dbReference type="NCBI Taxonomy" id="16924"/>
    <lineage>
        <taxon>Eukaryota</taxon>
        <taxon>Viridiplantae</taxon>
        <taxon>Streptophyta</taxon>
        <taxon>Embryophyta</taxon>
        <taxon>Tracheophyta</taxon>
        <taxon>Spermatophyta</taxon>
        <taxon>Magnoliopsida</taxon>
        <taxon>eudicotyledons</taxon>
        <taxon>Gunneridae</taxon>
        <taxon>Pentapetalae</taxon>
        <taxon>asterids</taxon>
        <taxon>Cornales</taxon>
        <taxon>Nyssaceae</taxon>
        <taxon>Davidia</taxon>
    </lineage>
</organism>
<dbReference type="Pfam" id="PF02373">
    <property type="entry name" value="JmjC"/>
    <property type="match status" value="1"/>
</dbReference>
<evidence type="ECO:0000256" key="1">
    <source>
        <dbReference type="ARBA" id="ARBA00001954"/>
    </source>
</evidence>
<dbReference type="PROSITE" id="PS51542">
    <property type="entry name" value="FYRN"/>
    <property type="match status" value="1"/>
</dbReference>
<evidence type="ECO:0000256" key="10">
    <source>
        <dbReference type="ARBA" id="ARBA00023163"/>
    </source>
</evidence>
<keyword evidence="10" id="KW-0804">Transcription</keyword>
<dbReference type="GO" id="GO:0032259">
    <property type="term" value="P:methylation"/>
    <property type="evidence" value="ECO:0007669"/>
    <property type="project" value="UniProtKB-KW"/>
</dbReference>
<evidence type="ECO:0000313" key="19">
    <source>
        <dbReference type="EMBL" id="MPA55920.1"/>
    </source>
</evidence>
<dbReference type="Gene3D" id="3.30.160.360">
    <property type="match status" value="1"/>
</dbReference>
<gene>
    <name evidence="18" type="ORF">Din_025360</name>
    <name evidence="19" type="ORF">Din_025361</name>
</gene>
<dbReference type="EC" id="1.14.11.-" evidence="18"/>
<dbReference type="PROSITE" id="PS51184">
    <property type="entry name" value="JMJC"/>
    <property type="match status" value="1"/>
</dbReference>
<feature type="compositionally biased region" description="Basic residues" evidence="15">
    <location>
        <begin position="165"/>
        <end position="188"/>
    </location>
</feature>
<evidence type="ECO:0000256" key="6">
    <source>
        <dbReference type="ARBA" id="ARBA00022964"/>
    </source>
</evidence>
<dbReference type="InterPro" id="IPR003888">
    <property type="entry name" value="FYrich_N"/>
</dbReference>
<dbReference type="GO" id="GO:0045814">
    <property type="term" value="P:negative regulation of gene expression, epigenetic"/>
    <property type="evidence" value="ECO:0007669"/>
    <property type="project" value="UniProtKB-ARBA"/>
</dbReference>
<evidence type="ECO:0000259" key="17">
    <source>
        <dbReference type="PROSITE" id="PS51184"/>
    </source>
</evidence>
<keyword evidence="18" id="KW-0808">Transferase</keyword>
<dbReference type="PROSITE" id="PS51183">
    <property type="entry name" value="JMJN"/>
    <property type="match status" value="1"/>
</dbReference>
<feature type="domain" description="JmjN" evidence="16">
    <location>
        <begin position="94"/>
        <end position="135"/>
    </location>
</feature>
<evidence type="ECO:0000256" key="13">
    <source>
        <dbReference type="ARBA" id="ARBA00050935"/>
    </source>
</evidence>
<dbReference type="SMART" id="SM00541">
    <property type="entry name" value="FYRN"/>
    <property type="match status" value="1"/>
</dbReference>
<evidence type="ECO:0000256" key="9">
    <source>
        <dbReference type="ARBA" id="ARBA00023015"/>
    </source>
</evidence>
<keyword evidence="9" id="KW-0805">Transcription regulation</keyword>
<dbReference type="SMART" id="SM00545">
    <property type="entry name" value="JmjN"/>
    <property type="match status" value="1"/>
</dbReference>
<comment type="catalytic activity">
    <reaction evidence="13">
        <text>N(6)-methyl-L-lysyl(4)-[histone H3] + 2-oxoglutarate + O2 = L-lysyl(4)-[histone H3] + formaldehyde + succinate + CO2</text>
        <dbReference type="Rhea" id="RHEA:60220"/>
        <dbReference type="Rhea" id="RHEA-COMP:15543"/>
        <dbReference type="Rhea" id="RHEA-COMP:15547"/>
        <dbReference type="ChEBI" id="CHEBI:15379"/>
        <dbReference type="ChEBI" id="CHEBI:16526"/>
        <dbReference type="ChEBI" id="CHEBI:16810"/>
        <dbReference type="ChEBI" id="CHEBI:16842"/>
        <dbReference type="ChEBI" id="CHEBI:29969"/>
        <dbReference type="ChEBI" id="CHEBI:30031"/>
        <dbReference type="ChEBI" id="CHEBI:61929"/>
    </reaction>
    <physiologicalReaction direction="left-to-right" evidence="13">
        <dbReference type="Rhea" id="RHEA:60221"/>
    </physiologicalReaction>
</comment>
<dbReference type="Pfam" id="PF05965">
    <property type="entry name" value="FYRC"/>
    <property type="match status" value="1"/>
</dbReference>
<comment type="catalytic activity">
    <reaction evidence="12">
        <text>N(6),N(6)-dimethyl-L-lysyl(4)-[histone H3] + 2-oxoglutarate + O2 = N(6)-methyl-L-lysyl(4)-[histone H3] + formaldehyde + succinate + CO2</text>
        <dbReference type="Rhea" id="RHEA:60216"/>
        <dbReference type="Rhea" id="RHEA-COMP:15540"/>
        <dbReference type="Rhea" id="RHEA-COMP:15543"/>
        <dbReference type="ChEBI" id="CHEBI:15379"/>
        <dbReference type="ChEBI" id="CHEBI:16526"/>
        <dbReference type="ChEBI" id="CHEBI:16810"/>
        <dbReference type="ChEBI" id="CHEBI:16842"/>
        <dbReference type="ChEBI" id="CHEBI:30031"/>
        <dbReference type="ChEBI" id="CHEBI:61929"/>
        <dbReference type="ChEBI" id="CHEBI:61976"/>
    </reaction>
    <physiologicalReaction direction="left-to-right" evidence="12">
        <dbReference type="Rhea" id="RHEA:60217"/>
    </physiologicalReaction>
</comment>
<dbReference type="GO" id="GO:0005634">
    <property type="term" value="C:nucleus"/>
    <property type="evidence" value="ECO:0007669"/>
    <property type="project" value="UniProtKB-SubCell"/>
</dbReference>
<dbReference type="GO" id="GO:0000785">
    <property type="term" value="C:chromatin"/>
    <property type="evidence" value="ECO:0007669"/>
    <property type="project" value="TreeGrafter"/>
</dbReference>
<evidence type="ECO:0000256" key="5">
    <source>
        <dbReference type="ARBA" id="ARBA00022853"/>
    </source>
</evidence>
<dbReference type="Pfam" id="PF05964">
    <property type="entry name" value="FYRN"/>
    <property type="match status" value="1"/>
</dbReference>
<keyword evidence="6" id="KW-0223">Dioxygenase</keyword>
<dbReference type="AlphaFoldDB" id="A0A5B7AGW7"/>
<dbReference type="SMART" id="SM00558">
    <property type="entry name" value="JmjC"/>
    <property type="match status" value="1"/>
</dbReference>
<comment type="similarity">
    <text evidence="3">Belongs to the JARID1 histone demethylase family.</text>
</comment>
<dbReference type="Pfam" id="PF02928">
    <property type="entry name" value="zf-C5HC2"/>
    <property type="match status" value="1"/>
</dbReference>
<dbReference type="GO" id="GO:0008168">
    <property type="term" value="F:methyltransferase activity"/>
    <property type="evidence" value="ECO:0007669"/>
    <property type="project" value="UniProtKB-KW"/>
</dbReference>
<dbReference type="FunFam" id="3.30.160.360:FF:000005">
    <property type="entry name" value="Putative lysine-specific demethylase JMJ16"/>
    <property type="match status" value="1"/>
</dbReference>
<feature type="region of interest" description="Disordered" evidence="15">
    <location>
        <begin position="47"/>
        <end position="79"/>
    </location>
</feature>
<protein>
    <submittedName>
        <fullName evidence="18">Putative lysine-specific demethylase JMJ18 isoform X1</fullName>
        <ecNumber evidence="18">1.14.11.-</ecNumber>
    </submittedName>
</protein>
<evidence type="ECO:0000256" key="12">
    <source>
        <dbReference type="ARBA" id="ARBA00050619"/>
    </source>
</evidence>
<dbReference type="GO" id="GO:0046872">
    <property type="term" value="F:metal ion binding"/>
    <property type="evidence" value="ECO:0007669"/>
    <property type="project" value="UniProtKB-KW"/>
</dbReference>
<dbReference type="PANTHER" id="PTHR10694:SF105">
    <property type="entry name" value="LYSINE-SPECIFIC DEMETHYLASE JMJ14"/>
    <property type="match status" value="1"/>
</dbReference>
<dbReference type="Pfam" id="PF02375">
    <property type="entry name" value="JmjN"/>
    <property type="match status" value="1"/>
</dbReference>
<keyword evidence="18" id="KW-0489">Methyltransferase</keyword>
<dbReference type="InterPro" id="IPR003349">
    <property type="entry name" value="JmjN"/>
</dbReference>
<keyword evidence="4" id="KW-0479">Metal-binding</keyword>
<evidence type="ECO:0000256" key="8">
    <source>
        <dbReference type="ARBA" id="ARBA00023004"/>
    </source>
</evidence>
<feature type="compositionally biased region" description="Polar residues" evidence="15">
    <location>
        <begin position="56"/>
        <end position="68"/>
    </location>
</feature>
<sequence>METTTDPELLTDDVCHSQEVKVKRSLRHRNCIGYQLFDISSKAESHCEKKMKDQPSRQTQRNDNNLECSGSPRGQKISARWNPDKACRPIVDEAPVFYPTEEEFQDTLGYIATIRPKAEPYGICRIVPPASWTPPCPLKDKSVWEHAKFSTRIQQVDLLQNREPMRKKNRGRKRKRRRHSRMGSSRRHPGSEGSEGNTTSDTEEKFGFQPGSDFTLNDFQKFANYFKECYFGKKDEKDYSNVDEIEHKIWEPSVEDIEGEYWRIIEQPTDEVEVYYGADLETGAFGSGFPKASSLLTGKGESDQYVISGWNLNNFPRLPGSVLCFEGCDISGVLVPWLYVGMCFSSFCWHVEDHHLYSLNYLHWGEPKVWYGVPGSHASALENAMRKHLPDLFDEQPDLLHELVTQLSPSVLKSEGVPVSRVIQHSGEFVLTFPRAYHSGFNCGFNCAEAVNVAPIDWLEHGQSAIEFYSEQRRKTSLSHDKLLLGSAREAIRALWELSVLKKENLGNLSWKSVCGNDGILTKAVKTRVRIEQERIEHLPTHLHFQKMERDFDLKSERECFSCFYDLHLSAAYCKCSLDRFACLKHANLLCSCELDKRFVLLRYTMDELNTLVEALEGKLDAVRSWVAEDLGLVPLNHKDNNFAKLDQDIETSRINCPKRNGSPSCSPRTAESYNINEPCSSTHCHVSPEVVQSDTQQVAFSLFASHSMIDEGKVGQESCIDLNLDSMSDEHGSGLQQISDSCDNKVIVNMAETCMSMCVQEKIYNSDARREPDIMRLGNECDSSVSHVHSNKDHSSYSRDIAICCASDGNKLFGVDLLDHKHLSAPLSNLSKTEIVDLSDVKVTLTDQNGHIQKLSFCVDPINYGTVVFGKLWCNKQAIFPKGFRSRAKFFSVLDPRKMSSYVSEILDAGFLGPLFKVTLEECPSESFANVSAERCWEMVLQRLNQEIMTQSNLGKQGLPPLQPPQSINGLEMFGFLSAPIIQAIEALDPSHQCVEYWNHKVTINAKHLNNFLEAPVNSTNAENCPFVSNCSVGETEPMIFGYNLTKQQDTSVIGSGNYSVDEELQSTLQGLLNKANPAELKIMHRILCSESSSPEWRVALTTLTEEIHRTRK</sequence>
<dbReference type="InterPro" id="IPR003347">
    <property type="entry name" value="JmjC_dom"/>
</dbReference>
<feature type="domain" description="JmjC" evidence="17">
    <location>
        <begin position="304"/>
        <end position="470"/>
    </location>
</feature>
<name>A0A5B7AGW7_DAVIN</name>
<keyword evidence="8" id="KW-0408">Iron</keyword>
<evidence type="ECO:0000256" key="11">
    <source>
        <dbReference type="ARBA" id="ARBA00023242"/>
    </source>
</evidence>
<dbReference type="EMBL" id="GHES01025361">
    <property type="protein sequence ID" value="MPA55920.1"/>
    <property type="molecule type" value="Transcribed_RNA"/>
</dbReference>
<evidence type="ECO:0000259" key="16">
    <source>
        <dbReference type="PROSITE" id="PS51183"/>
    </source>
</evidence>
<keyword evidence="11" id="KW-0539">Nucleus</keyword>
<dbReference type="SMART" id="SM00542">
    <property type="entry name" value="FYRC"/>
    <property type="match status" value="1"/>
</dbReference>
<keyword evidence="5" id="KW-0156">Chromatin regulator</keyword>
<comment type="subcellular location">
    <subcellularLocation>
        <location evidence="2">Nucleus</location>
    </subcellularLocation>
</comment>
<dbReference type="InterPro" id="IPR004198">
    <property type="entry name" value="Znf_C5HC2"/>
</dbReference>
<evidence type="ECO:0000256" key="14">
    <source>
        <dbReference type="ARBA" id="ARBA00051640"/>
    </source>
</evidence>
<evidence type="ECO:0000256" key="2">
    <source>
        <dbReference type="ARBA" id="ARBA00004123"/>
    </source>
</evidence>
<keyword evidence="7 18" id="KW-0560">Oxidoreductase</keyword>
<comment type="catalytic activity">
    <reaction evidence="14">
        <text>N(6),N(6),N(6)-trimethyl-L-lysyl(4)-[histone H3] + 2-oxoglutarate + O2 = N(6),N(6)-dimethyl-L-lysyl(4)-[histone H3] + formaldehyde + succinate + CO2</text>
        <dbReference type="Rhea" id="RHEA:60212"/>
        <dbReference type="Rhea" id="RHEA-COMP:15537"/>
        <dbReference type="Rhea" id="RHEA-COMP:15540"/>
        <dbReference type="ChEBI" id="CHEBI:15379"/>
        <dbReference type="ChEBI" id="CHEBI:16526"/>
        <dbReference type="ChEBI" id="CHEBI:16810"/>
        <dbReference type="ChEBI" id="CHEBI:16842"/>
        <dbReference type="ChEBI" id="CHEBI:30031"/>
        <dbReference type="ChEBI" id="CHEBI:61961"/>
        <dbReference type="ChEBI" id="CHEBI:61976"/>
    </reaction>
    <physiologicalReaction direction="left-to-right" evidence="14">
        <dbReference type="Rhea" id="RHEA:60213"/>
    </physiologicalReaction>
</comment>
<dbReference type="EMBL" id="GHES01025360">
    <property type="protein sequence ID" value="MPA55919.1"/>
    <property type="molecule type" value="Transcribed_RNA"/>
</dbReference>
<reference evidence="18" key="1">
    <citation type="submission" date="2019-08" db="EMBL/GenBank/DDBJ databases">
        <title>Reference gene set and small RNA set construction with multiple tissues from Davidia involucrata Baill.</title>
        <authorList>
            <person name="Yang H."/>
            <person name="Zhou C."/>
            <person name="Li G."/>
            <person name="Wang J."/>
            <person name="Gao P."/>
            <person name="Wang M."/>
            <person name="Wang R."/>
            <person name="Zhao Y."/>
        </authorList>
    </citation>
    <scope>NUCLEOTIDE SEQUENCE</scope>
    <source>
        <tissue evidence="18">Mixed with DoveR01_LX</tissue>
    </source>
</reference>
<comment type="cofactor">
    <cofactor evidence="1">
        <name>Fe(2+)</name>
        <dbReference type="ChEBI" id="CHEBI:29033"/>
    </cofactor>
</comment>
<evidence type="ECO:0000256" key="15">
    <source>
        <dbReference type="SAM" id="MobiDB-lite"/>
    </source>
</evidence>
<dbReference type="InterPro" id="IPR003889">
    <property type="entry name" value="FYrich_C"/>
</dbReference>
<evidence type="ECO:0000313" key="18">
    <source>
        <dbReference type="EMBL" id="MPA55919.1"/>
    </source>
</evidence>